<dbReference type="EMBL" id="AP024086">
    <property type="protein sequence ID" value="BCL60987.1"/>
    <property type="molecule type" value="Genomic_DNA"/>
</dbReference>
<dbReference type="CDD" id="cd01285">
    <property type="entry name" value="nucleoside_deaminase"/>
    <property type="match status" value="1"/>
</dbReference>
<feature type="domain" description="CMP/dCMP-type deaminase" evidence="1">
    <location>
        <begin position="3"/>
        <end position="114"/>
    </location>
</feature>
<dbReference type="PANTHER" id="PTHR11079">
    <property type="entry name" value="CYTOSINE DEAMINASE FAMILY MEMBER"/>
    <property type="match status" value="1"/>
</dbReference>
<keyword evidence="3" id="KW-1185">Reference proteome</keyword>
<reference evidence="2" key="1">
    <citation type="submission" date="2020-09" db="EMBL/GenBank/DDBJ databases">
        <title>Desulfogranum mesoprofundum gen. nov., sp. nov., a novel mesophilic, sulfate-reducing chemolithoautotroph isolated from a deep-sea hydrothermal vent chimney in the Suiyo Seamount.</title>
        <authorList>
            <person name="Hashimoto Y."/>
            <person name="Nakagawa S."/>
        </authorList>
    </citation>
    <scope>NUCLEOTIDE SEQUENCE</scope>
    <source>
        <strain evidence="2">KT2</strain>
    </source>
</reference>
<dbReference type="GO" id="GO:0008270">
    <property type="term" value="F:zinc ion binding"/>
    <property type="evidence" value="ECO:0007669"/>
    <property type="project" value="InterPro"/>
</dbReference>
<sequence>MKREHKYYMRVAIEMARQALVEGEFPVGCVIVNDGKIVADGRRRNCKRDNGSELDHAEIIALRKFSEKQIKVDLAKVTIYSSMEPCLMCFSTLLVNGITRFVYGYEDIMGGGTNLPVKMLSPLYRSLDISITAGILRKESLELFQTFFSSPDCDYLKGTLLAEYTLQQKTSYTAS</sequence>
<dbReference type="Proteomes" id="UP000826725">
    <property type="component" value="Chromosome"/>
</dbReference>
<organism evidence="2 3">
    <name type="scientific">Desulfomarina profundi</name>
    <dbReference type="NCBI Taxonomy" id="2772557"/>
    <lineage>
        <taxon>Bacteria</taxon>
        <taxon>Pseudomonadati</taxon>
        <taxon>Thermodesulfobacteriota</taxon>
        <taxon>Desulfobulbia</taxon>
        <taxon>Desulfobulbales</taxon>
        <taxon>Desulfobulbaceae</taxon>
        <taxon>Desulfomarina</taxon>
    </lineage>
</organism>
<dbReference type="PROSITE" id="PS51747">
    <property type="entry name" value="CYT_DCMP_DEAMINASES_2"/>
    <property type="match status" value="1"/>
</dbReference>
<dbReference type="PROSITE" id="PS00903">
    <property type="entry name" value="CYT_DCMP_DEAMINASES_1"/>
    <property type="match status" value="1"/>
</dbReference>
<evidence type="ECO:0000313" key="3">
    <source>
        <dbReference type="Proteomes" id="UP000826725"/>
    </source>
</evidence>
<evidence type="ECO:0000259" key="1">
    <source>
        <dbReference type="PROSITE" id="PS51747"/>
    </source>
</evidence>
<dbReference type="InterPro" id="IPR016192">
    <property type="entry name" value="APOBEC/CMP_deaminase_Zn-bd"/>
</dbReference>
<accession>A0A8D5FG18</accession>
<dbReference type="KEGG" id="dbk:DGMP_16800"/>
<protein>
    <submittedName>
        <fullName evidence="2">tRNA-specific adenosine deaminase</fullName>
    </submittedName>
</protein>
<evidence type="ECO:0000313" key="2">
    <source>
        <dbReference type="EMBL" id="BCL60987.1"/>
    </source>
</evidence>
<proteinExistence type="predicted"/>
<name>A0A8D5FG18_9BACT</name>
<dbReference type="GO" id="GO:0016787">
    <property type="term" value="F:hydrolase activity"/>
    <property type="evidence" value="ECO:0007669"/>
    <property type="project" value="InterPro"/>
</dbReference>
<dbReference type="PANTHER" id="PTHR11079:SF179">
    <property type="entry name" value="TRNA(ADENINE(34)) DEAMINASE, CHLOROPLASTIC"/>
    <property type="match status" value="1"/>
</dbReference>
<dbReference type="InterPro" id="IPR002125">
    <property type="entry name" value="CMP_dCMP_dom"/>
</dbReference>
<dbReference type="AlphaFoldDB" id="A0A8D5FG18"/>
<dbReference type="Pfam" id="PF00383">
    <property type="entry name" value="dCMP_cyt_deam_1"/>
    <property type="match status" value="1"/>
</dbReference>
<gene>
    <name evidence="2" type="primary">tadA_2</name>
    <name evidence="2" type="ORF">DGMP_16800</name>
</gene>
<dbReference type="RefSeq" id="WP_228857058.1">
    <property type="nucleotide sequence ID" value="NZ_AP024086.1"/>
</dbReference>